<proteinExistence type="inferred from homology"/>
<evidence type="ECO:0000256" key="5">
    <source>
        <dbReference type="ARBA" id="ARBA00023002"/>
    </source>
</evidence>
<evidence type="ECO:0000256" key="4">
    <source>
        <dbReference type="ARBA" id="ARBA00022723"/>
    </source>
</evidence>
<evidence type="ECO:0000256" key="7">
    <source>
        <dbReference type="ARBA" id="ARBA00023033"/>
    </source>
</evidence>
<dbReference type="PANTHER" id="PTHR24296">
    <property type="entry name" value="CYTOCHROME P450"/>
    <property type="match status" value="1"/>
</dbReference>
<dbReference type="GO" id="GO:0005506">
    <property type="term" value="F:iron ion binding"/>
    <property type="evidence" value="ECO:0007669"/>
    <property type="project" value="InterPro"/>
</dbReference>
<evidence type="ECO:0000313" key="9">
    <source>
        <dbReference type="Proteomes" id="UP001386955"/>
    </source>
</evidence>
<evidence type="ECO:0000313" key="8">
    <source>
        <dbReference type="EMBL" id="KAK7396414.1"/>
    </source>
</evidence>
<comment type="similarity">
    <text evidence="2">Belongs to the cytochrome P450 family.</text>
</comment>
<comment type="cofactor">
    <cofactor evidence="1">
        <name>heme</name>
        <dbReference type="ChEBI" id="CHEBI:30413"/>
    </cofactor>
</comment>
<evidence type="ECO:0008006" key="10">
    <source>
        <dbReference type="Google" id="ProtNLM"/>
    </source>
</evidence>
<dbReference type="GO" id="GO:0020037">
    <property type="term" value="F:heme binding"/>
    <property type="evidence" value="ECO:0007669"/>
    <property type="project" value="InterPro"/>
</dbReference>
<dbReference type="Proteomes" id="UP001386955">
    <property type="component" value="Unassembled WGS sequence"/>
</dbReference>
<keyword evidence="3" id="KW-0349">Heme</keyword>
<protein>
    <recommendedName>
        <fullName evidence="10">Cytochrome P450</fullName>
    </recommendedName>
</protein>
<dbReference type="Gene3D" id="1.10.630.10">
    <property type="entry name" value="Cytochrome P450"/>
    <property type="match status" value="1"/>
</dbReference>
<dbReference type="SUPFAM" id="SSF48264">
    <property type="entry name" value="Cytochrome P450"/>
    <property type="match status" value="1"/>
</dbReference>
<sequence>MVESGKWKFVGMVSFSYPVFQTGPRICLGKEMAFMQMKRLVADILRRFTVVPAVDQGVEPHYFSFLTSQMQGGFPVKIHQRLYLD</sequence>
<dbReference type="AlphaFoldDB" id="A0AAN9SGY5"/>
<reference evidence="8 9" key="1">
    <citation type="submission" date="2024-01" db="EMBL/GenBank/DDBJ databases">
        <title>The genomes of 5 underutilized Papilionoideae crops provide insights into root nodulation and disease resistanc.</title>
        <authorList>
            <person name="Jiang F."/>
        </authorList>
    </citation>
    <scope>NUCLEOTIDE SEQUENCE [LARGE SCALE GENOMIC DNA]</scope>
    <source>
        <strain evidence="8">DUOXIRENSHENG_FW03</strain>
        <tissue evidence="8">Leaves</tissue>
    </source>
</reference>
<accession>A0AAN9SGY5</accession>
<dbReference type="EMBL" id="JAYMYS010000004">
    <property type="protein sequence ID" value="KAK7396414.1"/>
    <property type="molecule type" value="Genomic_DNA"/>
</dbReference>
<organism evidence="8 9">
    <name type="scientific">Psophocarpus tetragonolobus</name>
    <name type="common">Winged bean</name>
    <name type="synonym">Dolichos tetragonolobus</name>
    <dbReference type="NCBI Taxonomy" id="3891"/>
    <lineage>
        <taxon>Eukaryota</taxon>
        <taxon>Viridiplantae</taxon>
        <taxon>Streptophyta</taxon>
        <taxon>Embryophyta</taxon>
        <taxon>Tracheophyta</taxon>
        <taxon>Spermatophyta</taxon>
        <taxon>Magnoliopsida</taxon>
        <taxon>eudicotyledons</taxon>
        <taxon>Gunneridae</taxon>
        <taxon>Pentapetalae</taxon>
        <taxon>rosids</taxon>
        <taxon>fabids</taxon>
        <taxon>Fabales</taxon>
        <taxon>Fabaceae</taxon>
        <taxon>Papilionoideae</taxon>
        <taxon>50 kb inversion clade</taxon>
        <taxon>NPAAA clade</taxon>
        <taxon>indigoferoid/millettioid clade</taxon>
        <taxon>Phaseoleae</taxon>
        <taxon>Psophocarpus</taxon>
    </lineage>
</organism>
<evidence type="ECO:0000256" key="6">
    <source>
        <dbReference type="ARBA" id="ARBA00023004"/>
    </source>
</evidence>
<dbReference type="InterPro" id="IPR036396">
    <property type="entry name" value="Cyt_P450_sf"/>
</dbReference>
<gene>
    <name evidence="8" type="ORF">VNO78_17407</name>
</gene>
<comment type="caution">
    <text evidence="8">The sequence shown here is derived from an EMBL/GenBank/DDBJ whole genome shotgun (WGS) entry which is preliminary data.</text>
</comment>
<dbReference type="Pfam" id="PF00067">
    <property type="entry name" value="p450"/>
    <property type="match status" value="1"/>
</dbReference>
<keyword evidence="4" id="KW-0479">Metal-binding</keyword>
<name>A0AAN9SGY5_PSOTE</name>
<dbReference type="GO" id="GO:0016705">
    <property type="term" value="F:oxidoreductase activity, acting on paired donors, with incorporation or reduction of molecular oxygen"/>
    <property type="evidence" value="ECO:0007669"/>
    <property type="project" value="InterPro"/>
</dbReference>
<dbReference type="InterPro" id="IPR001128">
    <property type="entry name" value="Cyt_P450"/>
</dbReference>
<keyword evidence="9" id="KW-1185">Reference proteome</keyword>
<evidence type="ECO:0000256" key="2">
    <source>
        <dbReference type="ARBA" id="ARBA00010617"/>
    </source>
</evidence>
<evidence type="ECO:0000256" key="3">
    <source>
        <dbReference type="ARBA" id="ARBA00022617"/>
    </source>
</evidence>
<evidence type="ECO:0000256" key="1">
    <source>
        <dbReference type="ARBA" id="ARBA00001971"/>
    </source>
</evidence>
<keyword evidence="5" id="KW-0560">Oxidoreductase</keyword>
<keyword evidence="6" id="KW-0408">Iron</keyword>
<keyword evidence="7" id="KW-0503">Monooxygenase</keyword>
<dbReference type="GO" id="GO:0004497">
    <property type="term" value="F:monooxygenase activity"/>
    <property type="evidence" value="ECO:0007669"/>
    <property type="project" value="UniProtKB-KW"/>
</dbReference>